<dbReference type="Proteomes" id="UP001217582">
    <property type="component" value="Chromosome 6"/>
</dbReference>
<accession>A0AAJ5Z171</accession>
<feature type="compositionally biased region" description="Basic residues" evidence="1">
    <location>
        <begin position="162"/>
        <end position="188"/>
    </location>
</feature>
<feature type="compositionally biased region" description="Low complexity" evidence="1">
    <location>
        <begin position="330"/>
        <end position="355"/>
    </location>
</feature>
<keyword evidence="4" id="KW-1185">Reference proteome</keyword>
<feature type="region of interest" description="Disordered" evidence="1">
    <location>
        <begin position="242"/>
        <end position="388"/>
    </location>
</feature>
<protein>
    <submittedName>
        <fullName evidence="3">Uncharacterized protein</fullName>
    </submittedName>
</protein>
<feature type="signal peptide" evidence="2">
    <location>
        <begin position="1"/>
        <end position="19"/>
    </location>
</feature>
<feature type="chain" id="PRO_5042529288" evidence="2">
    <location>
        <begin position="20"/>
        <end position="396"/>
    </location>
</feature>
<sequence length="396" mass="41516">MNLFTTVLLALSVASLGTAMPVENPGQFASSLSAGPTNVVDSYGGGVGNIPNLQFSRMKQHGDGQNPIFVDGEPIRLAGHAAPKSSSTSKESGVKTVYHNNNLGVSVPTLEEFNSRGKAQAVSLLKKQTRGKSSISPQQKSVIQQRLNALTSSDGASARSAYAHHTHAPLHHKSAQHKKGPKRLHVSKNGKSAHASRRSSSAGVPRPSSVTLNKQQERLLKSASMLVESMVKRHDGRVFEAIESVSDDGSSKTTSASSTDAPVTGHSTKSKSTTTSSKSKSTTSSKSKSTTSSKSKSTTTSSKSKSAATSAKGKMLRKCRPRKKFTSNMSVKTVTLSPSSSSSTSKTSSPTSSSSRGHGVTVSQGSSESLRYGKTISLGDDRSVDDGSDIIQKLLL</sequence>
<feature type="region of interest" description="Disordered" evidence="1">
    <location>
        <begin position="151"/>
        <end position="213"/>
    </location>
</feature>
<dbReference type="AlphaFoldDB" id="A0AAJ5Z171"/>
<evidence type="ECO:0000313" key="4">
    <source>
        <dbReference type="Proteomes" id="UP001217582"/>
    </source>
</evidence>
<proteinExistence type="predicted"/>
<evidence type="ECO:0000256" key="2">
    <source>
        <dbReference type="SAM" id="SignalP"/>
    </source>
</evidence>
<dbReference type="EMBL" id="CP119921">
    <property type="protein sequence ID" value="WFD17055.1"/>
    <property type="molecule type" value="Genomic_DNA"/>
</dbReference>
<feature type="compositionally biased region" description="Low complexity" evidence="1">
    <location>
        <begin position="270"/>
        <end position="312"/>
    </location>
</feature>
<name>A0AAJ5Z171_9BASI</name>
<feature type="compositionally biased region" description="Basic residues" evidence="1">
    <location>
        <begin position="314"/>
        <end position="325"/>
    </location>
</feature>
<gene>
    <name evidence="3" type="ORF">MARU1_003102</name>
</gene>
<reference evidence="3 4" key="1">
    <citation type="submission" date="2023-03" db="EMBL/GenBank/DDBJ databases">
        <title>Mating type loci evolution in Malassezia.</title>
        <authorList>
            <person name="Coelho M.A."/>
        </authorList>
    </citation>
    <scope>NUCLEOTIDE SEQUENCE [LARGE SCALE GENOMIC DNA]</scope>
    <source>
        <strain evidence="3 4">CBS 13387</strain>
    </source>
</reference>
<feature type="compositionally biased region" description="Low complexity" evidence="1">
    <location>
        <begin position="247"/>
        <end position="260"/>
    </location>
</feature>
<evidence type="ECO:0000313" key="3">
    <source>
        <dbReference type="EMBL" id="WFD17055.1"/>
    </source>
</evidence>
<keyword evidence="2" id="KW-0732">Signal</keyword>
<organism evidence="3 4">
    <name type="scientific">Malassezia arunalokei</name>
    <dbReference type="NCBI Taxonomy" id="1514897"/>
    <lineage>
        <taxon>Eukaryota</taxon>
        <taxon>Fungi</taxon>
        <taxon>Dikarya</taxon>
        <taxon>Basidiomycota</taxon>
        <taxon>Ustilaginomycotina</taxon>
        <taxon>Malasseziomycetes</taxon>
        <taxon>Malasseziales</taxon>
        <taxon>Malasseziaceae</taxon>
        <taxon>Malassezia</taxon>
    </lineage>
</organism>
<evidence type="ECO:0000256" key="1">
    <source>
        <dbReference type="SAM" id="MobiDB-lite"/>
    </source>
</evidence>